<dbReference type="AlphaFoldDB" id="A0A1N7NGP5"/>
<organism evidence="3 4">
    <name type="scientific">Thalassolituus maritimus</name>
    <dbReference type="NCBI Taxonomy" id="484498"/>
    <lineage>
        <taxon>Bacteria</taxon>
        <taxon>Pseudomonadati</taxon>
        <taxon>Pseudomonadota</taxon>
        <taxon>Gammaproteobacteria</taxon>
        <taxon>Oceanospirillales</taxon>
        <taxon>Oceanospirillaceae</taxon>
        <taxon>Thalassolituus</taxon>
    </lineage>
</organism>
<feature type="chain" id="PRO_5009943639" description="DUF6160 domain-containing protein" evidence="1">
    <location>
        <begin position="25"/>
        <end position="872"/>
    </location>
</feature>
<evidence type="ECO:0000256" key="1">
    <source>
        <dbReference type="SAM" id="SignalP"/>
    </source>
</evidence>
<keyword evidence="4" id="KW-1185">Reference proteome</keyword>
<dbReference type="STRING" id="484498.SAMN05421686_1076"/>
<proteinExistence type="predicted"/>
<evidence type="ECO:0000313" key="3">
    <source>
        <dbReference type="EMBL" id="SIS97506.1"/>
    </source>
</evidence>
<sequence length="872" mass="92272">MKNTTLTLSALTLAIQAVSVSALEALDDETMANVSGQSGVTIELDPGQLDIGEISYSQDGVAANMRDININSSIGSASVTTIDIDSNGTLNLFNQLGAREFTVGGVGMTGTTGITNDFFSLRGATQAYSNGGTADDFSDDTGVFRLNMGDDGNGNLAFDGSQVGVFFDGLHFGDDGMEWIIDDLAMSAIINYGRLIVNEGNVEFDFGTFDNRGLRLTYEAAAIGLSSDPNLAVGDYGDPDSAGYLLGDTFGALSIDLEAYGTFTIEGGGADIGEGITFIPALTLINDDDDRPAFKYTDDGYVILARNFRGDFSTESGLTLDFEEDDANNPYLALRYEDLTFSFSLDDLVLGDENGAALGSFRGQVLFQDGLVDGIERKNYLHLFPGGDIASADGSTQQGVTAQVGWNIVSADPLADPNGGDFTTPGNFAGKTAAESNTYFAMNDDGNWVYFNGFNGWGEGEVTLDLTSGPDMASLPSDYYANPYNSATGQFDENVGYDRENKVGTYDGLRIDFKDLRGEYSFSGVTVGTSEEEAMDSPYMGGTELLLAMEVFPSYSFTLNGNLTIAPGGQINSDGVGGTQGLTLNGDLRITDGDAAITVDEFGRGVWLTGVTYDLHMRGASIDVTEDGLTFNKGLTWSTIQVGQYNSATGEIEGGIIFGSRDDGDNLGAFTLERLEDGTTISVASGGAGQVCIGGSGSDATSCGLDGGRFEDRGDQGLTIKVKAKFAEAPTDVNDPNYYRYLGKGNRFSWTQENGTTLTLDNFSTQDGPQGGNDYGLNIDLALDVARTAVRDDDGNLVKLVNGEYVPFSGTDSIAENGPLGFAVFGRVHFKQLNIDGLKIAATPDSTPQTLISQIIVQNADIQANLTATPIR</sequence>
<dbReference type="EMBL" id="FTOH01000007">
    <property type="protein sequence ID" value="SIS97506.1"/>
    <property type="molecule type" value="Genomic_DNA"/>
</dbReference>
<feature type="domain" description="DUF6160" evidence="2">
    <location>
        <begin position="1"/>
        <end position="73"/>
    </location>
</feature>
<evidence type="ECO:0000259" key="2">
    <source>
        <dbReference type="Pfam" id="PF19657"/>
    </source>
</evidence>
<dbReference type="InterPro" id="IPR046158">
    <property type="entry name" value="DUF6160"/>
</dbReference>
<name>A0A1N7NGP5_9GAMM</name>
<evidence type="ECO:0000313" key="4">
    <source>
        <dbReference type="Proteomes" id="UP000185639"/>
    </source>
</evidence>
<accession>A0A1N7NGP5</accession>
<gene>
    <name evidence="3" type="ORF">SAMN05421686_1076</name>
</gene>
<dbReference type="Pfam" id="PF19657">
    <property type="entry name" value="DUF6160"/>
    <property type="match status" value="1"/>
</dbReference>
<reference evidence="4" key="1">
    <citation type="submission" date="2017-01" db="EMBL/GenBank/DDBJ databases">
        <authorList>
            <person name="Varghese N."/>
            <person name="Submissions S."/>
        </authorList>
    </citation>
    <scope>NUCLEOTIDE SEQUENCE [LARGE SCALE GENOMIC DNA]</scope>
    <source>
        <strain evidence="4">DSM 24913</strain>
    </source>
</reference>
<dbReference type="OrthoDB" id="6731175at2"/>
<dbReference type="Proteomes" id="UP000185639">
    <property type="component" value="Unassembled WGS sequence"/>
</dbReference>
<dbReference type="RefSeq" id="WP_076516261.1">
    <property type="nucleotide sequence ID" value="NZ_FTOH01000007.1"/>
</dbReference>
<protein>
    <recommendedName>
        <fullName evidence="2">DUF6160 domain-containing protein</fullName>
    </recommendedName>
</protein>
<keyword evidence="1" id="KW-0732">Signal</keyword>
<feature type="signal peptide" evidence="1">
    <location>
        <begin position="1"/>
        <end position="24"/>
    </location>
</feature>